<dbReference type="Proteomes" id="UP000195514">
    <property type="component" value="Chromosome I"/>
</dbReference>
<dbReference type="Pfam" id="PF10105">
    <property type="entry name" value="DUF2344"/>
    <property type="match status" value="1"/>
</dbReference>
<evidence type="ECO:0000259" key="1">
    <source>
        <dbReference type="Pfam" id="PF10105"/>
    </source>
</evidence>
<evidence type="ECO:0000313" key="3">
    <source>
        <dbReference type="Proteomes" id="UP000195514"/>
    </source>
</evidence>
<dbReference type="KEGG" id="abat:CFX1CAM_0838"/>
<dbReference type="NCBIfam" id="TIGR03936">
    <property type="entry name" value="sam_1_link_chp"/>
    <property type="match status" value="1"/>
</dbReference>
<feature type="domain" description="DUF2344" evidence="1">
    <location>
        <begin position="14"/>
        <end position="190"/>
    </location>
</feature>
<evidence type="ECO:0000313" key="2">
    <source>
        <dbReference type="EMBL" id="SMX53903.1"/>
    </source>
</evidence>
<name>A0A1Y6K2L2_9CHLR</name>
<protein>
    <recommendedName>
        <fullName evidence="1">DUF2344 domain-containing protein</fullName>
    </recommendedName>
</protein>
<dbReference type="InterPro" id="IPR018768">
    <property type="entry name" value="DUF2344"/>
</dbReference>
<proteinExistence type="predicted"/>
<keyword evidence="3" id="KW-1185">Reference proteome</keyword>
<reference evidence="3" key="1">
    <citation type="submission" date="2017-05" db="EMBL/GenBank/DDBJ databases">
        <authorList>
            <person name="Kirkegaard R."/>
            <person name="Mcilroy J S."/>
        </authorList>
    </citation>
    <scope>NUCLEOTIDE SEQUENCE [LARGE SCALE GENOMIC DNA]</scope>
</reference>
<dbReference type="AlphaFoldDB" id="A0A1Y6K2L2"/>
<dbReference type="EMBL" id="LT859958">
    <property type="protein sequence ID" value="SMX53903.1"/>
    <property type="molecule type" value="Genomic_DNA"/>
</dbReference>
<sequence length="220" mass="25264">MEMPVNAHPLGISRIRVVYAKRDGLRFTGHLDLQRLWERLLRRSKLPLRYTQGYHPRPRLNLASALPLGFISDEELLDFWMDESLPLPEIQQRLTAVAPPGLEIYSVQQVDMGEDALQVQMKASEFEVSFYDPQNILELNHQVEQLLNQTSIPITRRKKTYNLRPLILALETATDPDGAVILRMRLKAEPGATGRPDDLLETLGYPNTAYLVRRTRLLLN</sequence>
<accession>A0A1Y6K2L2</accession>
<gene>
    <name evidence="2" type="ORF">CFX1CAM_0838</name>
</gene>
<organism evidence="2 3">
    <name type="scientific">Candidatus Brevifilum fermentans</name>
    <dbReference type="NCBI Taxonomy" id="1986204"/>
    <lineage>
        <taxon>Bacteria</taxon>
        <taxon>Bacillati</taxon>
        <taxon>Chloroflexota</taxon>
        <taxon>Anaerolineae</taxon>
        <taxon>Anaerolineales</taxon>
        <taxon>Anaerolineaceae</taxon>
        <taxon>Candidatus Brevifilum</taxon>
    </lineage>
</organism>